<dbReference type="SUPFAM" id="SSF47413">
    <property type="entry name" value="lambda repressor-like DNA-binding domains"/>
    <property type="match status" value="1"/>
</dbReference>
<evidence type="ECO:0000313" key="5">
    <source>
        <dbReference type="EMBL" id="TKW66609.1"/>
    </source>
</evidence>
<dbReference type="InterPro" id="IPR046335">
    <property type="entry name" value="LacI/GalR-like_sensor"/>
</dbReference>
<feature type="domain" description="HTH lacI-type" evidence="4">
    <location>
        <begin position="10"/>
        <end position="64"/>
    </location>
</feature>
<sequence>MTDQAPSTNVKLSDVARHAGVSAATVSRVLSRPEMVTEPTRIAVMEAVAATGYRVNLAARNLRKQRTGAIVALVPHLSNPFFARILAGMGQELSAAGYDLLVGDTMEEGGRHRALRRFLDPSRADGIVLLDGQVTEADLAALPAAPPLITACEWIKGAALPRVVLDNASGTEMATRHLLGLGHRRIGWIGGPESNVLHGTRLDGVGRALGHVPRGYRGDFTLRAGAQAAGEWLAEDPATRPTGIVAFSDESAAGFMGALQRRGVRIPAEVSVVGFDGIDWVAHLPVPLTTVRQPKLDLGRAAARTLLDHMRGAAQLSTILQPELVIRDSTGRVPA</sequence>
<comment type="caution">
    <text evidence="5">The sequence shown here is derived from an EMBL/GenBank/DDBJ whole genome shotgun (WGS) entry which is preliminary data.</text>
</comment>
<dbReference type="PANTHER" id="PTHR30146">
    <property type="entry name" value="LACI-RELATED TRANSCRIPTIONAL REPRESSOR"/>
    <property type="match status" value="1"/>
</dbReference>
<dbReference type="PROSITE" id="PS00356">
    <property type="entry name" value="HTH_LACI_1"/>
    <property type="match status" value="1"/>
</dbReference>
<proteinExistence type="predicted"/>
<dbReference type="GO" id="GO:0003700">
    <property type="term" value="F:DNA-binding transcription factor activity"/>
    <property type="evidence" value="ECO:0007669"/>
    <property type="project" value="TreeGrafter"/>
</dbReference>
<dbReference type="Gene3D" id="1.10.260.40">
    <property type="entry name" value="lambda repressor-like DNA-binding domains"/>
    <property type="match status" value="1"/>
</dbReference>
<reference evidence="5 6" key="1">
    <citation type="journal article" date="2017" name="Nat. Commun.">
        <title>In situ click chemistry generation of cyclooxygenase-2 inhibitors.</title>
        <authorList>
            <person name="Bhardwaj A."/>
            <person name="Kaur J."/>
            <person name="Wuest M."/>
            <person name="Wuest F."/>
        </authorList>
    </citation>
    <scope>NUCLEOTIDE SEQUENCE [LARGE SCALE GENOMIC DNA]</scope>
    <source>
        <strain evidence="5">S2_012_000_R3_94</strain>
    </source>
</reference>
<dbReference type="InterPro" id="IPR000843">
    <property type="entry name" value="HTH_LacI"/>
</dbReference>
<keyword evidence="1" id="KW-0805">Transcription regulation</keyword>
<dbReference type="PROSITE" id="PS50932">
    <property type="entry name" value="HTH_LACI_2"/>
    <property type="match status" value="1"/>
</dbReference>
<evidence type="ECO:0000256" key="1">
    <source>
        <dbReference type="ARBA" id="ARBA00023015"/>
    </source>
</evidence>
<dbReference type="Pfam" id="PF13377">
    <property type="entry name" value="Peripla_BP_3"/>
    <property type="match status" value="1"/>
</dbReference>
<dbReference type="CDD" id="cd01392">
    <property type="entry name" value="HTH_LacI"/>
    <property type="match status" value="1"/>
</dbReference>
<dbReference type="AlphaFoldDB" id="A0A533I4L5"/>
<dbReference type="Proteomes" id="UP000315344">
    <property type="component" value="Unassembled WGS sequence"/>
</dbReference>
<dbReference type="InterPro" id="IPR010982">
    <property type="entry name" value="Lambda_DNA-bd_dom_sf"/>
</dbReference>
<gene>
    <name evidence="5" type="ORF">DI616_08905</name>
</gene>
<dbReference type="InterPro" id="IPR028082">
    <property type="entry name" value="Peripla_BP_I"/>
</dbReference>
<dbReference type="Gene3D" id="3.40.50.2300">
    <property type="match status" value="2"/>
</dbReference>
<dbReference type="Pfam" id="PF00356">
    <property type="entry name" value="LacI"/>
    <property type="match status" value="1"/>
</dbReference>
<keyword evidence="3" id="KW-0804">Transcription</keyword>
<dbReference type="SUPFAM" id="SSF53822">
    <property type="entry name" value="Periplasmic binding protein-like I"/>
    <property type="match status" value="1"/>
</dbReference>
<protein>
    <submittedName>
        <fullName evidence="5">LacI family transcriptional regulator</fullName>
    </submittedName>
</protein>
<dbReference type="EMBL" id="VAFL01000006">
    <property type="protein sequence ID" value="TKW66609.1"/>
    <property type="molecule type" value="Genomic_DNA"/>
</dbReference>
<dbReference type="GO" id="GO:0000976">
    <property type="term" value="F:transcription cis-regulatory region binding"/>
    <property type="evidence" value="ECO:0007669"/>
    <property type="project" value="TreeGrafter"/>
</dbReference>
<dbReference type="SMART" id="SM00354">
    <property type="entry name" value="HTH_LACI"/>
    <property type="match status" value="1"/>
</dbReference>
<evidence type="ECO:0000259" key="4">
    <source>
        <dbReference type="PROSITE" id="PS50932"/>
    </source>
</evidence>
<evidence type="ECO:0000256" key="3">
    <source>
        <dbReference type="ARBA" id="ARBA00023163"/>
    </source>
</evidence>
<accession>A0A533I4L5</accession>
<dbReference type="PANTHER" id="PTHR30146:SF138">
    <property type="entry name" value="TRANSCRIPTIONAL REGULATORY PROTEIN"/>
    <property type="match status" value="1"/>
</dbReference>
<evidence type="ECO:0000313" key="6">
    <source>
        <dbReference type="Proteomes" id="UP000315344"/>
    </source>
</evidence>
<evidence type="ECO:0000256" key="2">
    <source>
        <dbReference type="ARBA" id="ARBA00023125"/>
    </source>
</evidence>
<keyword evidence="2" id="KW-0238">DNA-binding</keyword>
<name>A0A533I4L5_PARDE</name>
<organism evidence="5 6">
    <name type="scientific">Paracoccus denitrificans</name>
    <dbReference type="NCBI Taxonomy" id="266"/>
    <lineage>
        <taxon>Bacteria</taxon>
        <taxon>Pseudomonadati</taxon>
        <taxon>Pseudomonadota</taxon>
        <taxon>Alphaproteobacteria</taxon>
        <taxon>Rhodobacterales</taxon>
        <taxon>Paracoccaceae</taxon>
        <taxon>Paracoccus</taxon>
    </lineage>
</organism>